<dbReference type="GO" id="GO:0043709">
    <property type="term" value="P:cell adhesion involved in single-species biofilm formation"/>
    <property type="evidence" value="ECO:0007669"/>
    <property type="project" value="TreeGrafter"/>
</dbReference>
<name>A0A432JKL4_9GAMM</name>
<evidence type="ECO:0000256" key="1">
    <source>
        <dbReference type="ARBA" id="ARBA00012528"/>
    </source>
</evidence>
<evidence type="ECO:0000256" key="2">
    <source>
        <dbReference type="ARBA" id="ARBA00034247"/>
    </source>
</evidence>
<evidence type="ECO:0000313" key="5">
    <source>
        <dbReference type="EMBL" id="RUA22765.1"/>
    </source>
</evidence>
<dbReference type="PANTHER" id="PTHR45138:SF9">
    <property type="entry name" value="DIGUANYLATE CYCLASE DGCM-RELATED"/>
    <property type="match status" value="1"/>
</dbReference>
<gene>
    <name evidence="5" type="ORF">DSL92_04010</name>
</gene>
<dbReference type="GO" id="GO:0005886">
    <property type="term" value="C:plasma membrane"/>
    <property type="evidence" value="ECO:0007669"/>
    <property type="project" value="TreeGrafter"/>
</dbReference>
<dbReference type="InterPro" id="IPR000160">
    <property type="entry name" value="GGDEF_dom"/>
</dbReference>
<dbReference type="GO" id="GO:0052621">
    <property type="term" value="F:diguanylate cyclase activity"/>
    <property type="evidence" value="ECO:0007669"/>
    <property type="project" value="UniProtKB-EC"/>
</dbReference>
<dbReference type="SUPFAM" id="SSF55073">
    <property type="entry name" value="Nucleotide cyclase"/>
    <property type="match status" value="1"/>
</dbReference>
<feature type="compositionally biased region" description="Low complexity" evidence="3">
    <location>
        <begin position="1"/>
        <end position="22"/>
    </location>
</feature>
<dbReference type="Gene3D" id="3.30.70.270">
    <property type="match status" value="1"/>
</dbReference>
<proteinExistence type="predicted"/>
<evidence type="ECO:0000256" key="3">
    <source>
        <dbReference type="SAM" id="MobiDB-lite"/>
    </source>
</evidence>
<comment type="caution">
    <text evidence="5">The sequence shown here is derived from an EMBL/GenBank/DDBJ whole genome shotgun (WGS) entry which is preliminary data.</text>
</comment>
<feature type="region of interest" description="Disordered" evidence="3">
    <location>
        <begin position="1"/>
        <end position="26"/>
    </location>
</feature>
<dbReference type="InterPro" id="IPR050469">
    <property type="entry name" value="Diguanylate_Cyclase"/>
</dbReference>
<comment type="catalytic activity">
    <reaction evidence="2">
        <text>2 GTP = 3',3'-c-di-GMP + 2 diphosphate</text>
        <dbReference type="Rhea" id="RHEA:24898"/>
        <dbReference type="ChEBI" id="CHEBI:33019"/>
        <dbReference type="ChEBI" id="CHEBI:37565"/>
        <dbReference type="ChEBI" id="CHEBI:58805"/>
        <dbReference type="EC" id="2.7.7.65"/>
    </reaction>
</comment>
<dbReference type="NCBIfam" id="TIGR00254">
    <property type="entry name" value="GGDEF"/>
    <property type="match status" value="1"/>
</dbReference>
<dbReference type="EC" id="2.7.7.65" evidence="1"/>
<dbReference type="EMBL" id="RXHI01000010">
    <property type="protein sequence ID" value="RUA22765.1"/>
    <property type="molecule type" value="Genomic_DNA"/>
</dbReference>
<reference evidence="5" key="1">
    <citation type="submission" date="2018-12" db="EMBL/GenBank/DDBJ databases">
        <authorList>
            <person name="Jadhav K."/>
            <person name="Kushwaha B."/>
            <person name="Jadhav I."/>
        </authorList>
    </citation>
    <scope>NUCLEOTIDE SEQUENCE [LARGE SCALE GENOMIC DNA]</scope>
    <source>
        <strain evidence="5">SBS 10</strain>
    </source>
</reference>
<dbReference type="Pfam" id="PF00990">
    <property type="entry name" value="GGDEF"/>
    <property type="match status" value="1"/>
</dbReference>
<dbReference type="PANTHER" id="PTHR45138">
    <property type="entry name" value="REGULATORY COMPONENTS OF SENSORY TRANSDUCTION SYSTEM"/>
    <property type="match status" value="1"/>
</dbReference>
<accession>A0A432JKL4</accession>
<dbReference type="PROSITE" id="PS50887">
    <property type="entry name" value="GGDEF"/>
    <property type="match status" value="1"/>
</dbReference>
<feature type="domain" description="GGDEF" evidence="4">
    <location>
        <begin position="56"/>
        <end position="97"/>
    </location>
</feature>
<sequence>MARPHQPAAARAPEPARRTGPAARHELHRWAHGLSNRRYLDEYLAVAAKAAVTDGKPLSLVMLDLDRFKAFNDRWGIGGRPWPAAPGKVMCDAVRRG</sequence>
<protein>
    <recommendedName>
        <fullName evidence="1">diguanylate cyclase</fullName>
        <ecNumber evidence="1">2.7.7.65</ecNumber>
    </recommendedName>
</protein>
<dbReference type="InterPro" id="IPR029787">
    <property type="entry name" value="Nucleotide_cyclase"/>
</dbReference>
<organism evidence="5">
    <name type="scientific">Billgrantia gudaonensis</name>
    <dbReference type="NCBI Taxonomy" id="376427"/>
    <lineage>
        <taxon>Bacteria</taxon>
        <taxon>Pseudomonadati</taxon>
        <taxon>Pseudomonadota</taxon>
        <taxon>Gammaproteobacteria</taxon>
        <taxon>Oceanospirillales</taxon>
        <taxon>Halomonadaceae</taxon>
        <taxon>Billgrantia</taxon>
    </lineage>
</organism>
<dbReference type="AlphaFoldDB" id="A0A432JKL4"/>
<evidence type="ECO:0000259" key="4">
    <source>
        <dbReference type="PROSITE" id="PS50887"/>
    </source>
</evidence>
<dbReference type="GO" id="GO:1902201">
    <property type="term" value="P:negative regulation of bacterial-type flagellum-dependent cell motility"/>
    <property type="evidence" value="ECO:0007669"/>
    <property type="project" value="TreeGrafter"/>
</dbReference>
<dbReference type="InterPro" id="IPR043128">
    <property type="entry name" value="Rev_trsase/Diguanyl_cyclase"/>
</dbReference>